<evidence type="ECO:0000256" key="2">
    <source>
        <dbReference type="ARBA" id="ARBA00022801"/>
    </source>
</evidence>
<dbReference type="KEGG" id="rsi:Runsl_0075"/>
<comment type="subunit">
    <text evidence="4">Heterodimer of SbcC and SbcD.</text>
</comment>
<reference evidence="7" key="1">
    <citation type="submission" date="2011-06" db="EMBL/GenBank/DDBJ databases">
        <title>The complete genome of chromosome of Runella slithyformis DSM 19594.</title>
        <authorList>
            <consortium name="US DOE Joint Genome Institute (JGI-PGF)"/>
            <person name="Lucas S."/>
            <person name="Han J."/>
            <person name="Lapidus A."/>
            <person name="Bruce D."/>
            <person name="Goodwin L."/>
            <person name="Pitluck S."/>
            <person name="Peters L."/>
            <person name="Kyrpides N."/>
            <person name="Mavromatis K."/>
            <person name="Ivanova N."/>
            <person name="Ovchinnikova G."/>
            <person name="Zhang X."/>
            <person name="Misra M."/>
            <person name="Detter J.C."/>
            <person name="Tapia R."/>
            <person name="Han C."/>
            <person name="Land M."/>
            <person name="Hauser L."/>
            <person name="Markowitz V."/>
            <person name="Cheng J.-F."/>
            <person name="Hugenholtz P."/>
            <person name="Woyke T."/>
            <person name="Wu D."/>
            <person name="Tindall B."/>
            <person name="Faehrich R."/>
            <person name="Brambilla E."/>
            <person name="Klenk H.-P."/>
            <person name="Eisen J.A."/>
        </authorList>
    </citation>
    <scope>NUCLEOTIDE SEQUENCE [LARGE SCALE GENOMIC DNA]</scope>
    <source>
        <strain evidence="7">ATCC 29530 / DSM 19594 / LMG 11500 / NCIMB 11436 / LSU 4</strain>
    </source>
</reference>
<name>A0A7U3ZG04_RUNSL</name>
<evidence type="ECO:0000313" key="6">
    <source>
        <dbReference type="EMBL" id="AEI46534.1"/>
    </source>
</evidence>
<proteinExistence type="inferred from homology"/>
<evidence type="ECO:0000256" key="3">
    <source>
        <dbReference type="ARBA" id="ARBA00022839"/>
    </source>
</evidence>
<feature type="domain" description="Calcineurin-like phosphoesterase" evidence="5">
    <location>
        <begin position="1"/>
        <end position="203"/>
    </location>
</feature>
<keyword evidence="1 4" id="KW-0540">Nuclease</keyword>
<evidence type="ECO:0000259" key="5">
    <source>
        <dbReference type="Pfam" id="PF00149"/>
    </source>
</evidence>
<dbReference type="GO" id="GO:0008408">
    <property type="term" value="F:3'-5' exonuclease activity"/>
    <property type="evidence" value="ECO:0007669"/>
    <property type="project" value="InterPro"/>
</dbReference>
<dbReference type="GO" id="GO:0004519">
    <property type="term" value="F:endonuclease activity"/>
    <property type="evidence" value="ECO:0007669"/>
    <property type="project" value="UniProtKB-KW"/>
</dbReference>
<dbReference type="PANTHER" id="PTHR30337:SF0">
    <property type="entry name" value="NUCLEASE SBCCD SUBUNIT D"/>
    <property type="match status" value="1"/>
</dbReference>
<keyword evidence="2 4" id="KW-0378">Hydrolase</keyword>
<dbReference type="NCBIfam" id="TIGR00619">
    <property type="entry name" value="sbcd"/>
    <property type="match status" value="1"/>
</dbReference>
<protein>
    <recommendedName>
        <fullName evidence="4">Nuclease SbcCD subunit D</fullName>
    </recommendedName>
</protein>
<evidence type="ECO:0000256" key="1">
    <source>
        <dbReference type="ARBA" id="ARBA00022722"/>
    </source>
</evidence>
<comment type="similarity">
    <text evidence="4">Belongs to the SbcD family.</text>
</comment>
<dbReference type="GO" id="GO:0006260">
    <property type="term" value="P:DNA replication"/>
    <property type="evidence" value="ECO:0007669"/>
    <property type="project" value="UniProtKB-KW"/>
</dbReference>
<organism evidence="6 7">
    <name type="scientific">Runella slithyformis (strain ATCC 29530 / DSM 19594 / LMG 11500 / NCIMB 11436 / LSU 4)</name>
    <dbReference type="NCBI Taxonomy" id="761193"/>
    <lineage>
        <taxon>Bacteria</taxon>
        <taxon>Pseudomonadati</taxon>
        <taxon>Bacteroidota</taxon>
        <taxon>Cytophagia</taxon>
        <taxon>Cytophagales</taxon>
        <taxon>Spirosomataceae</taxon>
        <taxon>Runella</taxon>
    </lineage>
</organism>
<dbReference type="InterPro" id="IPR050535">
    <property type="entry name" value="DNA_Repair-Maintenance_Comp"/>
</dbReference>
<sequence length="415" mass="46748">MKILHTADWHLGKRLEQFSRLDEQKEVLNEICEIAEREAVDAVIIAGDLFDNFNPSSEAMELLYSTLHRLSNFGSRAVVAIAGNHDSPERIDAPDALARVSGILFVGSPNAQIQPFETRSGLKVTKTDKGFVEFQLPHHATPLRLILTPYANEIRLKTYLGIEKSEESLRELLEKHWQHLADTYCDDQGVNLLVTHLYVMRREDENPPEEPDDERPILHIGGAQAIFTENFPAQMQYVALGHLHRYHSVSKVPCPIVYSSSPLAYSFAEANQTKYAIIIEAEAGRPAEYREVALTKGKKLLRARFEQIEEALEWLCGCQEALVQLTIVTDHFLESADKKRLTEAHLGLMPIIPEIRTKTTGNDTSGKVVELEGSSMEELFIDFFKNSKEGKGQAPNESLLGVFKEILSLDDDEKL</sequence>
<dbReference type="InterPro" id="IPR041796">
    <property type="entry name" value="Mre11_N"/>
</dbReference>
<dbReference type="RefSeq" id="WP_013925859.1">
    <property type="nucleotide sequence ID" value="NC_015703.1"/>
</dbReference>
<dbReference type="EMBL" id="CP002859">
    <property type="protein sequence ID" value="AEI46534.1"/>
    <property type="molecule type" value="Genomic_DNA"/>
</dbReference>
<keyword evidence="3 4" id="KW-0269">Exonuclease</keyword>
<keyword evidence="4" id="KW-0235">DNA replication</keyword>
<dbReference type="InterPro" id="IPR029052">
    <property type="entry name" value="Metallo-depent_PP-like"/>
</dbReference>
<dbReference type="CDD" id="cd00840">
    <property type="entry name" value="MPP_Mre11_N"/>
    <property type="match status" value="1"/>
</dbReference>
<dbReference type="GO" id="GO:0006310">
    <property type="term" value="P:DNA recombination"/>
    <property type="evidence" value="ECO:0007669"/>
    <property type="project" value="UniProtKB-KW"/>
</dbReference>
<dbReference type="InterPro" id="IPR004593">
    <property type="entry name" value="SbcD"/>
</dbReference>
<keyword evidence="7" id="KW-1185">Reference proteome</keyword>
<dbReference type="InterPro" id="IPR004843">
    <property type="entry name" value="Calcineurin-like_PHP"/>
</dbReference>
<dbReference type="AlphaFoldDB" id="A0A7U3ZG04"/>
<dbReference type="PANTHER" id="PTHR30337">
    <property type="entry name" value="COMPONENT OF ATP-DEPENDENT DSDNA EXONUCLEASE"/>
    <property type="match status" value="1"/>
</dbReference>
<keyword evidence="4" id="KW-0255">Endonuclease</keyword>
<evidence type="ECO:0000313" key="7">
    <source>
        <dbReference type="Proteomes" id="UP000000493"/>
    </source>
</evidence>
<dbReference type="Proteomes" id="UP000000493">
    <property type="component" value="Chromosome"/>
</dbReference>
<evidence type="ECO:0000256" key="4">
    <source>
        <dbReference type="RuleBase" id="RU363069"/>
    </source>
</evidence>
<keyword evidence="4" id="KW-0233">DNA recombination</keyword>
<gene>
    <name evidence="4" type="primary">sbcD</name>
    <name evidence="6" type="ordered locus">Runsl_0075</name>
</gene>
<dbReference type="Gene3D" id="3.60.21.10">
    <property type="match status" value="1"/>
</dbReference>
<comment type="function">
    <text evidence="4">SbcCD cleaves DNA hairpin structures. These structures can inhibit DNA replication and are intermediates in certain DNA recombination reactions. The complex acts as a 3'-&gt;5' double strand exonuclease that can open hairpins. It also has a 5' single-strand endonuclease activity.</text>
</comment>
<reference evidence="6 7" key="2">
    <citation type="journal article" date="2012" name="Stand. Genomic Sci.">
        <title>Complete genome sequence of the aquatic bacterium Runella slithyformis type strain (LSU 4(T)).</title>
        <authorList>
            <person name="Copeland A."/>
            <person name="Zhang X."/>
            <person name="Misra M."/>
            <person name="Lapidus A."/>
            <person name="Nolan M."/>
            <person name="Lucas S."/>
            <person name="Deshpande S."/>
            <person name="Cheng J.F."/>
            <person name="Tapia R."/>
            <person name="Goodwin L.A."/>
            <person name="Pitluck S."/>
            <person name="Liolios K."/>
            <person name="Pagani I."/>
            <person name="Ivanova N."/>
            <person name="Mikhailova N."/>
            <person name="Pati A."/>
            <person name="Chen A."/>
            <person name="Palaniappan K."/>
            <person name="Land M."/>
            <person name="Hauser L."/>
            <person name="Pan C."/>
            <person name="Jeffries C.D."/>
            <person name="Detter J.C."/>
            <person name="Brambilla E.M."/>
            <person name="Rohde M."/>
            <person name="Djao O.D."/>
            <person name="Goker M."/>
            <person name="Sikorski J."/>
            <person name="Tindall B.J."/>
            <person name="Woyke T."/>
            <person name="Bristow J."/>
            <person name="Eisen J.A."/>
            <person name="Markowitz V."/>
            <person name="Hugenholtz P."/>
            <person name="Kyrpides N.C."/>
            <person name="Klenk H.P."/>
            <person name="Mavromatis K."/>
        </authorList>
    </citation>
    <scope>NUCLEOTIDE SEQUENCE [LARGE SCALE GENOMIC DNA]</scope>
    <source>
        <strain evidence="7">ATCC 29530 / DSM 19594 / LMG 11500 / NCIMB 11436 / LSU 4</strain>
    </source>
</reference>
<dbReference type="SUPFAM" id="SSF56300">
    <property type="entry name" value="Metallo-dependent phosphatases"/>
    <property type="match status" value="1"/>
</dbReference>
<dbReference type="Pfam" id="PF00149">
    <property type="entry name" value="Metallophos"/>
    <property type="match status" value="1"/>
</dbReference>
<accession>A0A7U3ZG04</accession>